<dbReference type="InterPro" id="IPR011050">
    <property type="entry name" value="Pectin_lyase_fold/virulence"/>
</dbReference>
<feature type="chain" id="PRO_5047027536" evidence="2">
    <location>
        <begin position="29"/>
        <end position="942"/>
    </location>
</feature>
<dbReference type="Pfam" id="PF18911">
    <property type="entry name" value="PKD_4"/>
    <property type="match status" value="2"/>
</dbReference>
<keyword evidence="5" id="KW-1185">Reference proteome</keyword>
<dbReference type="InterPro" id="IPR022409">
    <property type="entry name" value="PKD/Chitinase_dom"/>
</dbReference>
<dbReference type="Proteomes" id="UP001592581">
    <property type="component" value="Unassembled WGS sequence"/>
</dbReference>
<name>A0ABV6XMA2_9ACTN</name>
<proteinExistence type="predicted"/>
<dbReference type="InterPro" id="IPR013783">
    <property type="entry name" value="Ig-like_fold"/>
</dbReference>
<dbReference type="SUPFAM" id="SSF49299">
    <property type="entry name" value="PKD domain"/>
    <property type="match status" value="2"/>
</dbReference>
<accession>A0ABV6XMA2</accession>
<evidence type="ECO:0000256" key="2">
    <source>
        <dbReference type="SAM" id="SignalP"/>
    </source>
</evidence>
<protein>
    <submittedName>
        <fullName evidence="4">PKD domain-containing protein</fullName>
    </submittedName>
</protein>
<feature type="region of interest" description="Disordered" evidence="1">
    <location>
        <begin position="328"/>
        <end position="374"/>
    </location>
</feature>
<organism evidence="4 5">
    <name type="scientific">Streptacidiphilus jeojiensis</name>
    <dbReference type="NCBI Taxonomy" id="3229225"/>
    <lineage>
        <taxon>Bacteria</taxon>
        <taxon>Bacillati</taxon>
        <taxon>Actinomycetota</taxon>
        <taxon>Actinomycetes</taxon>
        <taxon>Kitasatosporales</taxon>
        <taxon>Streptomycetaceae</taxon>
        <taxon>Streptacidiphilus</taxon>
    </lineage>
</organism>
<keyword evidence="2" id="KW-0732">Signal</keyword>
<dbReference type="InterPro" id="IPR000601">
    <property type="entry name" value="PKD_dom"/>
</dbReference>
<dbReference type="InterPro" id="IPR035986">
    <property type="entry name" value="PKD_dom_sf"/>
</dbReference>
<feature type="domain" description="PKD" evidence="3">
    <location>
        <begin position="509"/>
        <end position="558"/>
    </location>
</feature>
<reference evidence="4 5" key="1">
    <citation type="submission" date="2024-06" db="EMBL/GenBank/DDBJ databases">
        <authorList>
            <person name="Lee S.D."/>
        </authorList>
    </citation>
    <scope>NUCLEOTIDE SEQUENCE [LARGE SCALE GENOMIC DNA]</scope>
    <source>
        <strain evidence="4 5">N1-10</strain>
    </source>
</reference>
<gene>
    <name evidence="4" type="ORF">ABUW04_14135</name>
</gene>
<feature type="signal peptide" evidence="2">
    <location>
        <begin position="1"/>
        <end position="28"/>
    </location>
</feature>
<dbReference type="PROSITE" id="PS50093">
    <property type="entry name" value="PKD"/>
    <property type="match status" value="1"/>
</dbReference>
<evidence type="ECO:0000313" key="5">
    <source>
        <dbReference type="Proteomes" id="UP001592581"/>
    </source>
</evidence>
<dbReference type="SUPFAM" id="SSF51126">
    <property type="entry name" value="Pectin lyase-like"/>
    <property type="match status" value="1"/>
</dbReference>
<dbReference type="EMBL" id="JBEUKS010000004">
    <property type="protein sequence ID" value="MFC1439398.1"/>
    <property type="molecule type" value="Genomic_DNA"/>
</dbReference>
<evidence type="ECO:0000259" key="3">
    <source>
        <dbReference type="PROSITE" id="PS50093"/>
    </source>
</evidence>
<comment type="caution">
    <text evidence="4">The sequence shown here is derived from an EMBL/GenBank/DDBJ whole genome shotgun (WGS) entry which is preliminary data.</text>
</comment>
<dbReference type="SMART" id="SM00089">
    <property type="entry name" value="PKD"/>
    <property type="match status" value="2"/>
</dbReference>
<dbReference type="CDD" id="cd00146">
    <property type="entry name" value="PKD"/>
    <property type="match status" value="2"/>
</dbReference>
<evidence type="ECO:0000256" key="1">
    <source>
        <dbReference type="SAM" id="MobiDB-lite"/>
    </source>
</evidence>
<evidence type="ECO:0000313" key="4">
    <source>
        <dbReference type="EMBL" id="MFC1439398.1"/>
    </source>
</evidence>
<sequence>MPRRRALTAATAVTTLLLTALGTAAARADTPTTLYVDRTSTACSDTGPGSDAAPFCTAQAAADTVEPGQTVMLRNATASGPVVISRSGTAAAPITFSGVLTNQSVPGIDGALLTIRNAQYVNLDSLRTHATGGAASVALVNAQHINLSRSTLMSAGSGTRDGLDIDGSSSDVNVTASSFLAYLGTAVKVAAGASHVTVASSWLTVAQANDIGLDAEGTTDLRVAGVSVEVQNGTGLSITGSSSGSVENTAISPLSHTQIVVSADSAAFVTADYNAVTADPSTDTYRSAYNWGGQRFTSSAEFYAATGQGRHDLDTLALDAPFPAVADGSPLIDSGDADAPGESATDVGGRARVDDPLVPNTGTGAGTTDRGDSEFQDPLTVSAVTMAPTQGPAPLPVTVTAAVQNTWSTPVTGYTFDFGDGTPTQDSTVPSISHTFQNPALAAGGTYTVTVTVHGADGVSGKGTGTIKVGSPGPLVPHLGFSTSSTSPSSVGATLSAISPWAVTGHTVDFGDGSPVVHADGPKPQLQHTFPGPGTYTVTDTATDAGGRSATATQQVTLGTSFTPLVYPPRVLDTRIGTGGRKAKIGPGGIVKIKVAGAQGIPAKGVAAVTMNVTDVNASTDGVITAYPDGSARPGTSNLNFRAGQVNPNLVTVPVSNDGYVDLYNASGSVDLVADIQGYFRTSPVNAWDPSATYYLPTTPTRVVDTRIGTGGQKAPLQPGQCLTHSFPAVLPGNGAVAAAVLNVTATGASSGGWIGVYREGSVQSIASNLNFQAGQTTSNLVVVPVSDGAQFCNHAGSVSLIVDVQGYYFSYGGQPATGYLPLAPSRLVDTRNGTGAPKRRLGPNSTLRIKVTGTHGVPVGATAVTLNLTGIGSDKGTYLTAYSGGTRPTASNINLAPGQTRPILATVPVDSSGYITVYNYNGTVDVVADLEGYYAPVAPLP</sequence>
<dbReference type="Gene3D" id="2.160.20.10">
    <property type="entry name" value="Single-stranded right-handed beta-helix, Pectin lyase-like"/>
    <property type="match status" value="1"/>
</dbReference>
<dbReference type="RefSeq" id="WP_380564804.1">
    <property type="nucleotide sequence ID" value="NZ_JBEUKS010000004.1"/>
</dbReference>
<dbReference type="Gene3D" id="2.60.40.10">
    <property type="entry name" value="Immunoglobulins"/>
    <property type="match status" value="2"/>
</dbReference>
<dbReference type="InterPro" id="IPR012334">
    <property type="entry name" value="Pectin_lyas_fold"/>
</dbReference>